<dbReference type="Pfam" id="PF12043">
    <property type="entry name" value="DUF3527"/>
    <property type="match status" value="2"/>
</dbReference>
<dbReference type="InterPro" id="IPR021916">
    <property type="entry name" value="DUF3527"/>
</dbReference>
<dbReference type="PANTHER" id="PTHR31390:SF0">
    <property type="entry name" value="DOMAIN PROTEIN, PUTATIVE (DUF3527)-RELATED"/>
    <property type="match status" value="1"/>
</dbReference>
<dbReference type="AlphaFoldDB" id="A0ABD3EEA5"/>
<keyword evidence="3" id="KW-1185">Reference proteome</keyword>
<evidence type="ECO:0000256" key="1">
    <source>
        <dbReference type="SAM" id="MobiDB-lite"/>
    </source>
</evidence>
<dbReference type="Proteomes" id="UP001632038">
    <property type="component" value="Unassembled WGS sequence"/>
</dbReference>
<evidence type="ECO:0000313" key="3">
    <source>
        <dbReference type="Proteomes" id="UP001632038"/>
    </source>
</evidence>
<proteinExistence type="predicted"/>
<evidence type="ECO:0000313" key="2">
    <source>
        <dbReference type="EMBL" id="KAL3652682.1"/>
    </source>
</evidence>
<dbReference type="EMBL" id="JAVIJP010000005">
    <property type="protein sequence ID" value="KAL3652682.1"/>
    <property type="molecule type" value="Genomic_DNA"/>
</dbReference>
<comment type="caution">
    <text evidence="2">The sequence shown here is derived from an EMBL/GenBank/DDBJ whole genome shotgun (WGS) entry which is preliminary data.</text>
</comment>
<sequence length="593" mass="65931">MELDFDKYCVIDGSPTTVLPSPRRHSKPGYKKSNEKVKYERNYIPSLSENFAKISFSRYRSASCKDARPKRSNYELPKRGSVYQSSKEVNYMSKPDSVTGRRKIELSRESASKTSHFGIIDSLCSLDEDSLLDDRNRSSIASTSAQSTYSINYSFSSKSEKSASKKPSVSLHKSFSAKLALPRSPAQPRPRISSEKSEPDIKNETTRKSENNLAPLSSPAHLQGILKTENKNGLPVFEFSVKSPEDVHYIAKTWKVDNALKWVYTFHSLHNKRKSNASGWGLKDHNNRESTMVGQMVMSCYLCTELKGAGAFNDSMVTEYVLFDIAQSRRSVSSQDNSRSSPDIAKVPLVSDCEKSNKGRIFNHSQPLAVSELRPELETAAIIMRAPFKKGESGECKKDLFRVKGMMHVVVPGGYHSLPSVESRGPSPLLDRWRLGGGCDCGGWDMACPLVVFGYPDGKVAEDQPLKMDSRDPVKLFVQGRKDSDIPAFTMRAIEEGKYAVDFHAQLSSLQAFSVCVSILHAAEASTSVGHEQCKQMLQSDSLRVFAEDEIKNLIDAISEEDKILKGGYNNKKEEALAPSFVLNPPFSPIGRV</sequence>
<gene>
    <name evidence="2" type="ORF">CASFOL_002363</name>
</gene>
<feature type="compositionally biased region" description="Basic and acidic residues" evidence="1">
    <location>
        <begin position="192"/>
        <end position="210"/>
    </location>
</feature>
<protein>
    <submittedName>
        <fullName evidence="2">Uncharacterized protein</fullName>
    </submittedName>
</protein>
<accession>A0ABD3EEA5</accession>
<feature type="region of interest" description="Disordered" evidence="1">
    <location>
        <begin position="91"/>
        <end position="110"/>
    </location>
</feature>
<organism evidence="2 3">
    <name type="scientific">Castilleja foliolosa</name>
    <dbReference type="NCBI Taxonomy" id="1961234"/>
    <lineage>
        <taxon>Eukaryota</taxon>
        <taxon>Viridiplantae</taxon>
        <taxon>Streptophyta</taxon>
        <taxon>Embryophyta</taxon>
        <taxon>Tracheophyta</taxon>
        <taxon>Spermatophyta</taxon>
        <taxon>Magnoliopsida</taxon>
        <taxon>eudicotyledons</taxon>
        <taxon>Gunneridae</taxon>
        <taxon>Pentapetalae</taxon>
        <taxon>asterids</taxon>
        <taxon>lamiids</taxon>
        <taxon>Lamiales</taxon>
        <taxon>Orobanchaceae</taxon>
        <taxon>Pedicularideae</taxon>
        <taxon>Castillejinae</taxon>
        <taxon>Castilleja</taxon>
    </lineage>
</organism>
<feature type="region of interest" description="Disordered" evidence="1">
    <location>
        <begin position="175"/>
        <end position="220"/>
    </location>
</feature>
<name>A0ABD3EEA5_9LAMI</name>
<dbReference type="PANTHER" id="PTHR31390">
    <property type="entry name" value="EXPRESSED PROTEIN"/>
    <property type="match status" value="1"/>
</dbReference>
<reference evidence="3" key="1">
    <citation type="journal article" date="2024" name="IScience">
        <title>Strigolactones Initiate the Formation of Haustorium-like Structures in Castilleja.</title>
        <authorList>
            <person name="Buerger M."/>
            <person name="Peterson D."/>
            <person name="Chory J."/>
        </authorList>
    </citation>
    <scope>NUCLEOTIDE SEQUENCE [LARGE SCALE GENOMIC DNA]</scope>
</reference>